<evidence type="ECO:0000256" key="2">
    <source>
        <dbReference type="ARBA" id="ARBA00012438"/>
    </source>
</evidence>
<proteinExistence type="predicted"/>
<dbReference type="Pfam" id="PF00072">
    <property type="entry name" value="Response_reg"/>
    <property type="match status" value="1"/>
</dbReference>
<dbReference type="SMART" id="SM00388">
    <property type="entry name" value="HisKA"/>
    <property type="match status" value="1"/>
</dbReference>
<evidence type="ECO:0000259" key="7">
    <source>
        <dbReference type="PROSITE" id="PS50110"/>
    </source>
</evidence>
<dbReference type="CDD" id="cd00082">
    <property type="entry name" value="HisKA"/>
    <property type="match status" value="1"/>
</dbReference>
<dbReference type="PANTHER" id="PTHR43065:SF42">
    <property type="entry name" value="TWO-COMPONENT SENSOR PPRA"/>
    <property type="match status" value="1"/>
</dbReference>
<dbReference type="InterPro" id="IPR013656">
    <property type="entry name" value="PAS_4"/>
</dbReference>
<dbReference type="EMBL" id="BAAADD010000006">
    <property type="protein sequence ID" value="GAA0575702.1"/>
    <property type="molecule type" value="Genomic_DNA"/>
</dbReference>
<evidence type="ECO:0000313" key="9">
    <source>
        <dbReference type="Proteomes" id="UP001499951"/>
    </source>
</evidence>
<feature type="domain" description="Histidine kinase" evidence="6">
    <location>
        <begin position="319"/>
        <end position="542"/>
    </location>
</feature>
<dbReference type="Gene3D" id="3.30.565.10">
    <property type="entry name" value="Histidine kinase-like ATPase, C-terminal domain"/>
    <property type="match status" value="1"/>
</dbReference>
<dbReference type="InterPro" id="IPR011006">
    <property type="entry name" value="CheY-like_superfamily"/>
</dbReference>
<dbReference type="PROSITE" id="PS50109">
    <property type="entry name" value="HIS_KIN"/>
    <property type="match status" value="1"/>
</dbReference>
<keyword evidence="3 4" id="KW-0597">Phosphoprotein</keyword>
<dbReference type="PROSITE" id="PS50110">
    <property type="entry name" value="RESPONSE_REGULATORY"/>
    <property type="match status" value="1"/>
</dbReference>
<dbReference type="SUPFAM" id="SSF47384">
    <property type="entry name" value="Homodimeric domain of signal transducing histidine kinase"/>
    <property type="match status" value="1"/>
</dbReference>
<dbReference type="SUPFAM" id="SSF52172">
    <property type="entry name" value="CheY-like"/>
    <property type="match status" value="1"/>
</dbReference>
<feature type="transmembrane region" description="Helical" evidence="5">
    <location>
        <begin position="18"/>
        <end position="37"/>
    </location>
</feature>
<protein>
    <recommendedName>
        <fullName evidence="2">histidine kinase</fullName>
        <ecNumber evidence="2">2.7.13.3</ecNumber>
    </recommendedName>
</protein>
<evidence type="ECO:0000313" key="8">
    <source>
        <dbReference type="EMBL" id="GAA0575702.1"/>
    </source>
</evidence>
<dbReference type="SMART" id="SM00387">
    <property type="entry name" value="HATPase_c"/>
    <property type="match status" value="1"/>
</dbReference>
<evidence type="ECO:0000256" key="5">
    <source>
        <dbReference type="SAM" id="Phobius"/>
    </source>
</evidence>
<organism evidence="8 9">
    <name type="scientific">Rhizomicrobium electricum</name>
    <dbReference type="NCBI Taxonomy" id="480070"/>
    <lineage>
        <taxon>Bacteria</taxon>
        <taxon>Pseudomonadati</taxon>
        <taxon>Pseudomonadota</taxon>
        <taxon>Alphaproteobacteria</taxon>
        <taxon>Micropepsales</taxon>
        <taxon>Micropepsaceae</taxon>
        <taxon>Rhizomicrobium</taxon>
    </lineage>
</organism>
<gene>
    <name evidence="8" type="ORF">GCM10008942_25730</name>
</gene>
<sequence length="691" mass="74089">MASIIDSSLGVPSGKWRWVAAAFVTLALAAAILAIAVPAQAQWAGFALLLGIAVLGLVMLFGMAQRKWLSQSDVRRIAEAAARANVAWAVTAPDGAVLECNDVYRRMAGTEDGAAPAPPELALAGEPSAAVLYRLTKAANEATIREETFPVAPGLEIVAAVRPLADAQAVWWFTPRLAPTSQRAKLEDTKPAVTGDVFRDAPMGVAFTDGTGKLAEANAAFRHFFAAAQIGRPLADLIDTNDRGRALDLIAKAANGETNLGAVEVRGVGQGDRMAELFAHPAPGGKAVLYLLDISEQKALEIKFAQSQKMQAVGQLAGGVAHDFNNLLTVIIGNSEFLLMRHQAGDPSFKEINEIHQNALRAATLVGQLLAFSRKQTMQPKVLAVRDVVGELALMLRRLLREGVDLQLEHGSDIWPVHADEAQLSNAIINLVVNARDAMPNGGTVTIRTANETAQNPVALGTAIMPPGDYVRIEVADTGTGIPSEIVGKIFDPFFTTKPVGQGTGLGLATVYGIVKQTGGFITVDSEVGKGTSFRIWLPRHDIDQNAIAEEKERTAPRDVTGQDTILLVEDEEAVRSFAARALRLRGYNVIEASGGEEALEEVRSGKAPIHLLITDVVMPNMDGPTLVRQVRRIRPDMQIIFMSGYAEEAFRRNDEKAEDLHFLPKPFGLKQLAAKVKEVLSGAPVPKRQG</sequence>
<evidence type="ECO:0000256" key="3">
    <source>
        <dbReference type="ARBA" id="ARBA00022553"/>
    </source>
</evidence>
<comment type="caution">
    <text evidence="8">The sequence shown here is derived from an EMBL/GenBank/DDBJ whole genome shotgun (WGS) entry which is preliminary data.</text>
</comment>
<comment type="catalytic activity">
    <reaction evidence="1">
        <text>ATP + protein L-histidine = ADP + protein N-phospho-L-histidine.</text>
        <dbReference type="EC" id="2.7.13.3"/>
    </reaction>
</comment>
<accession>A0ABP3PYX8</accession>
<dbReference type="InterPro" id="IPR003661">
    <property type="entry name" value="HisK_dim/P_dom"/>
</dbReference>
<feature type="domain" description="Response regulatory" evidence="7">
    <location>
        <begin position="565"/>
        <end position="681"/>
    </location>
</feature>
<evidence type="ECO:0000256" key="1">
    <source>
        <dbReference type="ARBA" id="ARBA00000085"/>
    </source>
</evidence>
<dbReference type="Proteomes" id="UP001499951">
    <property type="component" value="Unassembled WGS sequence"/>
</dbReference>
<feature type="transmembrane region" description="Helical" evidence="5">
    <location>
        <begin position="43"/>
        <end position="62"/>
    </location>
</feature>
<dbReference type="RefSeq" id="WP_166935473.1">
    <property type="nucleotide sequence ID" value="NZ_BAAADD010000006.1"/>
</dbReference>
<keyword evidence="5" id="KW-1133">Transmembrane helix</keyword>
<dbReference type="InterPro" id="IPR003594">
    <property type="entry name" value="HATPase_dom"/>
</dbReference>
<dbReference type="InterPro" id="IPR004358">
    <property type="entry name" value="Sig_transdc_His_kin-like_C"/>
</dbReference>
<evidence type="ECO:0000256" key="4">
    <source>
        <dbReference type="PROSITE-ProRule" id="PRU00169"/>
    </source>
</evidence>
<feature type="modified residue" description="4-aspartylphosphate" evidence="4">
    <location>
        <position position="616"/>
    </location>
</feature>
<dbReference type="EC" id="2.7.13.3" evidence="2"/>
<dbReference type="PRINTS" id="PR00344">
    <property type="entry name" value="BCTRLSENSOR"/>
</dbReference>
<dbReference type="InterPro" id="IPR035965">
    <property type="entry name" value="PAS-like_dom_sf"/>
</dbReference>
<dbReference type="Pfam" id="PF00512">
    <property type="entry name" value="HisKA"/>
    <property type="match status" value="1"/>
</dbReference>
<dbReference type="Pfam" id="PF02518">
    <property type="entry name" value="HATPase_c"/>
    <property type="match status" value="1"/>
</dbReference>
<dbReference type="InterPro" id="IPR001789">
    <property type="entry name" value="Sig_transdc_resp-reg_receiver"/>
</dbReference>
<evidence type="ECO:0000259" key="6">
    <source>
        <dbReference type="PROSITE" id="PS50109"/>
    </source>
</evidence>
<keyword evidence="9" id="KW-1185">Reference proteome</keyword>
<dbReference type="PANTHER" id="PTHR43065">
    <property type="entry name" value="SENSOR HISTIDINE KINASE"/>
    <property type="match status" value="1"/>
</dbReference>
<keyword evidence="5" id="KW-0472">Membrane</keyword>
<dbReference type="Pfam" id="PF08448">
    <property type="entry name" value="PAS_4"/>
    <property type="match status" value="1"/>
</dbReference>
<dbReference type="InterPro" id="IPR036890">
    <property type="entry name" value="HATPase_C_sf"/>
</dbReference>
<keyword evidence="5" id="KW-0812">Transmembrane</keyword>
<dbReference type="Gene3D" id="1.10.287.130">
    <property type="match status" value="1"/>
</dbReference>
<dbReference type="Gene3D" id="3.40.50.2300">
    <property type="match status" value="1"/>
</dbReference>
<dbReference type="SUPFAM" id="SSF55874">
    <property type="entry name" value="ATPase domain of HSP90 chaperone/DNA topoisomerase II/histidine kinase"/>
    <property type="match status" value="1"/>
</dbReference>
<dbReference type="InterPro" id="IPR036097">
    <property type="entry name" value="HisK_dim/P_sf"/>
</dbReference>
<reference evidence="9" key="1">
    <citation type="journal article" date="2019" name="Int. J. Syst. Evol. Microbiol.">
        <title>The Global Catalogue of Microorganisms (GCM) 10K type strain sequencing project: providing services to taxonomists for standard genome sequencing and annotation.</title>
        <authorList>
            <consortium name="The Broad Institute Genomics Platform"/>
            <consortium name="The Broad Institute Genome Sequencing Center for Infectious Disease"/>
            <person name="Wu L."/>
            <person name="Ma J."/>
        </authorList>
    </citation>
    <scope>NUCLEOTIDE SEQUENCE [LARGE SCALE GENOMIC DNA]</scope>
    <source>
        <strain evidence="9">JCM 15089</strain>
    </source>
</reference>
<dbReference type="SMART" id="SM00448">
    <property type="entry name" value="REC"/>
    <property type="match status" value="1"/>
</dbReference>
<dbReference type="Gene3D" id="3.30.450.20">
    <property type="entry name" value="PAS domain"/>
    <property type="match status" value="1"/>
</dbReference>
<dbReference type="InterPro" id="IPR005467">
    <property type="entry name" value="His_kinase_dom"/>
</dbReference>
<name>A0ABP3PYX8_9PROT</name>
<dbReference type="SUPFAM" id="SSF55785">
    <property type="entry name" value="PYP-like sensor domain (PAS domain)"/>
    <property type="match status" value="1"/>
</dbReference>